<dbReference type="Pfam" id="PF08245">
    <property type="entry name" value="Mur_ligase_M"/>
    <property type="match status" value="1"/>
</dbReference>
<comment type="catalytic activity">
    <reaction evidence="19">
        <text>(6R)-5,10-methylenetetrahydrofolyl-(gamma-L-Glu)(n) + L-glutamate + ATP = (6R)-5,10-methylenetetrahydrofolyl-(gamma-L-Glu)(n+1) + ADP + phosphate + H(+)</text>
        <dbReference type="Rhea" id="RHEA:51912"/>
        <dbReference type="Rhea" id="RHEA-COMP:13257"/>
        <dbReference type="Rhea" id="RHEA-COMP:13258"/>
        <dbReference type="ChEBI" id="CHEBI:15378"/>
        <dbReference type="ChEBI" id="CHEBI:29985"/>
        <dbReference type="ChEBI" id="CHEBI:30616"/>
        <dbReference type="ChEBI" id="CHEBI:43474"/>
        <dbReference type="ChEBI" id="CHEBI:136572"/>
        <dbReference type="ChEBI" id="CHEBI:456216"/>
        <dbReference type="EC" id="6.3.2.17"/>
    </reaction>
</comment>
<dbReference type="InterPro" id="IPR013221">
    <property type="entry name" value="Mur_ligase_cen"/>
</dbReference>
<dbReference type="FunCoup" id="A0A0U5CQQ1">
    <property type="interactions" value="443"/>
</dbReference>
<dbReference type="Gene3D" id="3.90.190.20">
    <property type="entry name" value="Mur ligase, C-terminal domain"/>
    <property type="match status" value="1"/>
</dbReference>
<dbReference type="NCBIfam" id="TIGR01499">
    <property type="entry name" value="folC"/>
    <property type="match status" value="1"/>
</dbReference>
<dbReference type="InterPro" id="IPR004101">
    <property type="entry name" value="Mur_ligase_C"/>
</dbReference>
<dbReference type="Proteomes" id="UP000069902">
    <property type="component" value="Chromosome cPNK"/>
</dbReference>
<evidence type="ECO:0000256" key="2">
    <source>
        <dbReference type="ARBA" id="ARBA00004799"/>
    </source>
</evidence>
<evidence type="ECO:0000256" key="9">
    <source>
        <dbReference type="ARBA" id="ARBA00022723"/>
    </source>
</evidence>
<dbReference type="EC" id="6.3.2.12" evidence="5"/>
<dbReference type="STRING" id="389348.PNK_1603"/>
<dbReference type="InterPro" id="IPR036615">
    <property type="entry name" value="Mur_ligase_C_dom_sf"/>
</dbReference>
<dbReference type="PIRSF" id="PIRSF001563">
    <property type="entry name" value="Folylpolyglu_synth"/>
    <property type="match status" value="1"/>
</dbReference>
<feature type="domain" description="Mur ligase C-terminal" evidence="22">
    <location>
        <begin position="260"/>
        <end position="383"/>
    </location>
</feature>
<dbReference type="InterPro" id="IPR036565">
    <property type="entry name" value="Mur-like_cat_sf"/>
</dbReference>
<evidence type="ECO:0000313" key="24">
    <source>
        <dbReference type="EMBL" id="CUI17212.1"/>
    </source>
</evidence>
<dbReference type="InterPro" id="IPR001645">
    <property type="entry name" value="Folylpolyglutamate_synth"/>
</dbReference>
<evidence type="ECO:0000256" key="5">
    <source>
        <dbReference type="ARBA" id="ARBA00013023"/>
    </source>
</evidence>
<keyword evidence="12" id="KW-0460">Magnesium</keyword>
<evidence type="ECO:0000256" key="1">
    <source>
        <dbReference type="ARBA" id="ARBA00002714"/>
    </source>
</evidence>
<dbReference type="SUPFAM" id="SSF53244">
    <property type="entry name" value="MurD-like peptide ligases, peptide-binding domain"/>
    <property type="match status" value="1"/>
</dbReference>
<evidence type="ECO:0000259" key="22">
    <source>
        <dbReference type="Pfam" id="PF02875"/>
    </source>
</evidence>
<keyword evidence="9" id="KW-0479">Metal-binding</keyword>
<evidence type="ECO:0000256" key="6">
    <source>
        <dbReference type="ARBA" id="ARBA00013025"/>
    </source>
</evidence>
<dbReference type="KEGG" id="pnl:PNK_1603"/>
<evidence type="ECO:0000256" key="19">
    <source>
        <dbReference type="ARBA" id="ARBA00049035"/>
    </source>
</evidence>
<comment type="function">
    <text evidence="1">Functions in two distinct reactions of the de novo folate biosynthetic pathway. Catalyzes the addition of a glutamate residue to dihydropteroate (7,8-dihydropteroate or H2Pte) to form dihydrofolate (7,8-dihydrofolate monoglutamate or H2Pte-Glu). Also catalyzes successive additions of L-glutamate to tetrahydrofolate or 10-formyltetrahydrofolate or 5,10-methylenetetrahydrofolate, leading to folylpolyglutamate derivatives.</text>
</comment>
<feature type="domain" description="Mur ligase central" evidence="23">
    <location>
        <begin position="45"/>
        <end position="187"/>
    </location>
</feature>
<reference evidence="25" key="1">
    <citation type="submission" date="2015-09" db="EMBL/GenBank/DDBJ databases">
        <authorList>
            <person name="Bertelli C."/>
        </authorList>
    </citation>
    <scope>NUCLEOTIDE SEQUENCE [LARGE SCALE GENOMIC DNA]</scope>
    <source>
        <strain evidence="25">KNic</strain>
    </source>
</reference>
<keyword evidence="10 21" id="KW-0547">Nucleotide-binding</keyword>
<gene>
    <name evidence="24" type="primary">folC</name>
    <name evidence="24" type="ORF">PNK_1603</name>
</gene>
<evidence type="ECO:0000256" key="16">
    <source>
        <dbReference type="ARBA" id="ARBA00032510"/>
    </source>
</evidence>
<evidence type="ECO:0000256" key="21">
    <source>
        <dbReference type="PIRNR" id="PIRNR001563"/>
    </source>
</evidence>
<evidence type="ECO:0000256" key="11">
    <source>
        <dbReference type="ARBA" id="ARBA00022840"/>
    </source>
</evidence>
<dbReference type="PATRIC" id="fig|389348.3.peg.1795"/>
<name>A0A0U5CQQ1_9BACT</name>
<evidence type="ECO:0000256" key="13">
    <source>
        <dbReference type="ARBA" id="ARBA00022909"/>
    </source>
</evidence>
<dbReference type="GO" id="GO:0005829">
    <property type="term" value="C:cytosol"/>
    <property type="evidence" value="ECO:0007669"/>
    <property type="project" value="TreeGrafter"/>
</dbReference>
<comment type="catalytic activity">
    <reaction evidence="20">
        <text>7,8-dihydropteroate + L-glutamate + ATP = 7,8-dihydrofolate + ADP + phosphate + H(+)</text>
        <dbReference type="Rhea" id="RHEA:23584"/>
        <dbReference type="ChEBI" id="CHEBI:15378"/>
        <dbReference type="ChEBI" id="CHEBI:17839"/>
        <dbReference type="ChEBI" id="CHEBI:29985"/>
        <dbReference type="ChEBI" id="CHEBI:30616"/>
        <dbReference type="ChEBI" id="CHEBI:43474"/>
        <dbReference type="ChEBI" id="CHEBI:57451"/>
        <dbReference type="ChEBI" id="CHEBI:456216"/>
        <dbReference type="EC" id="6.3.2.12"/>
    </reaction>
</comment>
<keyword evidence="25" id="KW-1185">Reference proteome</keyword>
<evidence type="ECO:0000259" key="23">
    <source>
        <dbReference type="Pfam" id="PF08245"/>
    </source>
</evidence>
<evidence type="ECO:0000256" key="15">
    <source>
        <dbReference type="ARBA" id="ARBA00030592"/>
    </source>
</evidence>
<comment type="pathway">
    <text evidence="3">Cofactor biosynthesis; tetrahydrofolylpolyglutamate biosynthesis.</text>
</comment>
<dbReference type="GO" id="GO:0046872">
    <property type="term" value="F:metal ion binding"/>
    <property type="evidence" value="ECO:0007669"/>
    <property type="project" value="UniProtKB-KW"/>
</dbReference>
<dbReference type="Gene3D" id="3.40.1190.10">
    <property type="entry name" value="Mur-like, catalytic domain"/>
    <property type="match status" value="1"/>
</dbReference>
<dbReference type="Pfam" id="PF02875">
    <property type="entry name" value="Mur_ligase_C"/>
    <property type="match status" value="1"/>
</dbReference>
<keyword evidence="11 21" id="KW-0067">ATP-binding</keyword>
<dbReference type="PANTHER" id="PTHR11136:SF0">
    <property type="entry name" value="DIHYDROFOLATE SYNTHETASE-RELATED"/>
    <property type="match status" value="1"/>
</dbReference>
<dbReference type="AlphaFoldDB" id="A0A0U5CQQ1"/>
<evidence type="ECO:0000256" key="20">
    <source>
        <dbReference type="ARBA" id="ARBA00049161"/>
    </source>
</evidence>
<dbReference type="EMBL" id="LN879502">
    <property type="protein sequence ID" value="CUI17212.1"/>
    <property type="molecule type" value="Genomic_DNA"/>
</dbReference>
<comment type="similarity">
    <text evidence="4 21">Belongs to the folylpolyglutamate synthase family.</text>
</comment>
<comment type="catalytic activity">
    <reaction evidence="18">
        <text>10-formyltetrahydrofolyl-(gamma-L-Glu)(n) + L-glutamate + ATP = 10-formyltetrahydrofolyl-(gamma-L-Glu)(n+1) + ADP + phosphate + H(+)</text>
        <dbReference type="Rhea" id="RHEA:51904"/>
        <dbReference type="Rhea" id="RHEA-COMP:13088"/>
        <dbReference type="Rhea" id="RHEA-COMP:14300"/>
        <dbReference type="ChEBI" id="CHEBI:15378"/>
        <dbReference type="ChEBI" id="CHEBI:29985"/>
        <dbReference type="ChEBI" id="CHEBI:30616"/>
        <dbReference type="ChEBI" id="CHEBI:43474"/>
        <dbReference type="ChEBI" id="CHEBI:134413"/>
        <dbReference type="ChEBI" id="CHEBI:456216"/>
        <dbReference type="EC" id="6.3.2.17"/>
    </reaction>
</comment>
<comment type="catalytic activity">
    <reaction evidence="17">
        <text>(6S)-5,6,7,8-tetrahydrofolyl-(gamma-L-Glu)(n) + L-glutamate + ATP = (6S)-5,6,7,8-tetrahydrofolyl-(gamma-L-Glu)(n+1) + ADP + phosphate + H(+)</text>
        <dbReference type="Rhea" id="RHEA:10580"/>
        <dbReference type="Rhea" id="RHEA-COMP:14738"/>
        <dbReference type="Rhea" id="RHEA-COMP:14740"/>
        <dbReference type="ChEBI" id="CHEBI:15378"/>
        <dbReference type="ChEBI" id="CHEBI:29985"/>
        <dbReference type="ChEBI" id="CHEBI:30616"/>
        <dbReference type="ChEBI" id="CHEBI:43474"/>
        <dbReference type="ChEBI" id="CHEBI:141005"/>
        <dbReference type="ChEBI" id="CHEBI:456216"/>
        <dbReference type="EC" id="6.3.2.17"/>
    </reaction>
</comment>
<evidence type="ECO:0000256" key="7">
    <source>
        <dbReference type="ARBA" id="ARBA00019357"/>
    </source>
</evidence>
<dbReference type="GO" id="GO:0004326">
    <property type="term" value="F:tetrahydrofolylpolyglutamate synthase activity"/>
    <property type="evidence" value="ECO:0007669"/>
    <property type="project" value="UniProtKB-EC"/>
</dbReference>
<evidence type="ECO:0000256" key="3">
    <source>
        <dbReference type="ARBA" id="ARBA00005150"/>
    </source>
</evidence>
<evidence type="ECO:0000313" key="25">
    <source>
        <dbReference type="Proteomes" id="UP000069902"/>
    </source>
</evidence>
<dbReference type="GO" id="GO:0005524">
    <property type="term" value="F:ATP binding"/>
    <property type="evidence" value="ECO:0007669"/>
    <property type="project" value="UniProtKB-KW"/>
</dbReference>
<evidence type="ECO:0000256" key="4">
    <source>
        <dbReference type="ARBA" id="ARBA00008276"/>
    </source>
</evidence>
<dbReference type="GO" id="GO:0046656">
    <property type="term" value="P:folic acid biosynthetic process"/>
    <property type="evidence" value="ECO:0007669"/>
    <property type="project" value="UniProtKB-KW"/>
</dbReference>
<comment type="pathway">
    <text evidence="2">Cofactor biosynthesis; tetrahydrofolate biosynthesis; 7,8-dihydrofolate from 2-amino-4-hydroxy-6-hydroxymethyl-7,8-dihydropteridine diphosphate and 4-aminobenzoate: step 2/2.</text>
</comment>
<dbReference type="InParanoid" id="A0A0U5CQQ1"/>
<dbReference type="GO" id="GO:0008841">
    <property type="term" value="F:dihydrofolate synthase activity"/>
    <property type="evidence" value="ECO:0007669"/>
    <property type="project" value="UniProtKB-EC"/>
</dbReference>
<evidence type="ECO:0000256" key="14">
    <source>
        <dbReference type="ARBA" id="ARBA00030048"/>
    </source>
</evidence>
<evidence type="ECO:0000256" key="17">
    <source>
        <dbReference type="ARBA" id="ARBA00047493"/>
    </source>
</evidence>
<dbReference type="PROSITE" id="PS01012">
    <property type="entry name" value="FOLYLPOLYGLU_SYNT_2"/>
    <property type="match status" value="1"/>
</dbReference>
<accession>A0A0U5CQQ1</accession>
<keyword evidence="8 21" id="KW-0436">Ligase</keyword>
<evidence type="ECO:0000256" key="12">
    <source>
        <dbReference type="ARBA" id="ARBA00022842"/>
    </source>
</evidence>
<evidence type="ECO:0000256" key="8">
    <source>
        <dbReference type="ARBA" id="ARBA00022598"/>
    </source>
</evidence>
<dbReference type="EC" id="6.3.2.17" evidence="6"/>
<sequence length="419" mass="45904">MTYKELIQRLFSINLFGGIKMGLTNCYQLQRLLNFPDHAFPTIHVAGTNGKGSVVTKIAKALQESGYRVGLYTSPHLCCFRERIRINQDMISESSVETILPHLFELTTVHAIPATFFELTTLLALTYFAREKVDVAVLETGLGGRLDATNIVSPLLSIITSISLDHTDILGSTEEAIAKEKAGIIKSGIPVIIGPKTPHRQLLDIAHANNSPCIKVHSLSPLFEEENKAIAHTALNHLKSSFKLPPEAIAKGLEAKQPCRFEVLQGSPAVILDVAHNPDGLQRLFQATKKHFPEHSIRVLFGLSKGKDLDGCLTILRNNAAAFHIVEAPNGRGAAISELKARLANLGVEPSPIHTHSEIQKGIQNAVQAAKLHNQILLICGSFFIMSQARQALGINEPRDEIDLNERHGPAKPSSEWNR</sequence>
<evidence type="ECO:0000256" key="18">
    <source>
        <dbReference type="ARBA" id="ARBA00047808"/>
    </source>
</evidence>
<protein>
    <recommendedName>
        <fullName evidence="7">Dihydrofolate synthase/folylpolyglutamate synthase</fullName>
        <ecNumber evidence="5">6.3.2.12</ecNumber>
        <ecNumber evidence="6">6.3.2.17</ecNumber>
    </recommendedName>
    <alternativeName>
        <fullName evidence="16">Folylpoly-gamma-glutamate synthetase-dihydrofolate synthetase</fullName>
    </alternativeName>
    <alternativeName>
        <fullName evidence="14">Folylpolyglutamate synthetase</fullName>
    </alternativeName>
    <alternativeName>
        <fullName evidence="15">Tetrahydrofolylpolyglutamate synthase</fullName>
    </alternativeName>
</protein>
<evidence type="ECO:0000256" key="10">
    <source>
        <dbReference type="ARBA" id="ARBA00022741"/>
    </source>
</evidence>
<proteinExistence type="inferred from homology"/>
<dbReference type="SUPFAM" id="SSF53623">
    <property type="entry name" value="MurD-like peptide ligases, catalytic domain"/>
    <property type="match status" value="1"/>
</dbReference>
<dbReference type="PANTHER" id="PTHR11136">
    <property type="entry name" value="FOLYLPOLYGLUTAMATE SYNTHASE-RELATED"/>
    <property type="match status" value="1"/>
</dbReference>
<dbReference type="InterPro" id="IPR018109">
    <property type="entry name" value="Folylpolyglutamate_synth_CS"/>
</dbReference>
<dbReference type="RefSeq" id="WP_059061352.1">
    <property type="nucleotide sequence ID" value="NZ_LN879502.1"/>
</dbReference>
<keyword evidence="13" id="KW-0289">Folate biosynthesis</keyword>
<organism evidence="24 25">
    <name type="scientific">Candidatus Protochlamydia naegleriophila</name>
    <dbReference type="NCBI Taxonomy" id="389348"/>
    <lineage>
        <taxon>Bacteria</taxon>
        <taxon>Pseudomonadati</taxon>
        <taxon>Chlamydiota</taxon>
        <taxon>Chlamydiia</taxon>
        <taxon>Parachlamydiales</taxon>
        <taxon>Parachlamydiaceae</taxon>
        <taxon>Candidatus Protochlamydia</taxon>
    </lineage>
</organism>